<keyword evidence="5" id="KW-0479">Metal-binding</keyword>
<dbReference type="Gene3D" id="3.90.79.20">
    <property type="match status" value="1"/>
</dbReference>
<evidence type="ECO:0000256" key="3">
    <source>
        <dbReference type="ARBA" id="ARBA00009595"/>
    </source>
</evidence>
<dbReference type="Gene3D" id="3.90.79.10">
    <property type="entry name" value="Nucleoside Triphosphate Pyrophosphohydrolase"/>
    <property type="match status" value="1"/>
</dbReference>
<dbReference type="InterPro" id="IPR020084">
    <property type="entry name" value="NUDIX_hydrolase_CS"/>
</dbReference>
<dbReference type="InterPro" id="IPR000086">
    <property type="entry name" value="NUDIX_hydrolase_dom"/>
</dbReference>
<dbReference type="GO" id="GO:0035529">
    <property type="term" value="F:NADH pyrophosphatase activity"/>
    <property type="evidence" value="ECO:0007669"/>
    <property type="project" value="TreeGrafter"/>
</dbReference>
<feature type="domain" description="Nudix hydrolase" evidence="10">
    <location>
        <begin position="157"/>
        <end position="286"/>
    </location>
</feature>
<dbReference type="Pfam" id="PF00293">
    <property type="entry name" value="NUDIX"/>
    <property type="match status" value="1"/>
</dbReference>
<dbReference type="GO" id="GO:0019677">
    <property type="term" value="P:NAD+ catabolic process"/>
    <property type="evidence" value="ECO:0007669"/>
    <property type="project" value="TreeGrafter"/>
</dbReference>
<dbReference type="AlphaFoldDB" id="A0A1J4N5L1"/>
<dbReference type="SUPFAM" id="SSF55811">
    <property type="entry name" value="Nudix"/>
    <property type="match status" value="1"/>
</dbReference>
<evidence type="ECO:0000256" key="8">
    <source>
        <dbReference type="ARBA" id="ARBA00023027"/>
    </source>
</evidence>
<dbReference type="InterPro" id="IPR015797">
    <property type="entry name" value="NUDIX_hydrolase-like_dom_sf"/>
</dbReference>
<dbReference type="GO" id="GO:0006742">
    <property type="term" value="P:NADP+ catabolic process"/>
    <property type="evidence" value="ECO:0007669"/>
    <property type="project" value="TreeGrafter"/>
</dbReference>
<dbReference type="PANTHER" id="PTHR42904:SF6">
    <property type="entry name" value="NAD-CAPPED RNA HYDROLASE NUDT12"/>
    <property type="match status" value="1"/>
</dbReference>
<comment type="cofactor">
    <cofactor evidence="1">
        <name>Mg(2+)</name>
        <dbReference type="ChEBI" id="CHEBI:18420"/>
    </cofactor>
</comment>
<dbReference type="PANTHER" id="PTHR42904">
    <property type="entry name" value="NUDIX HYDROLASE, NUDC SUBFAMILY"/>
    <property type="match status" value="1"/>
</dbReference>
<evidence type="ECO:0000313" key="11">
    <source>
        <dbReference type="EMBL" id="OIJ26810.1"/>
    </source>
</evidence>
<dbReference type="InterPro" id="IPR050241">
    <property type="entry name" value="NAD-cap_RNA_hydrolase_NudC"/>
</dbReference>
<evidence type="ECO:0000256" key="2">
    <source>
        <dbReference type="ARBA" id="ARBA00001947"/>
    </source>
</evidence>
<keyword evidence="6" id="KW-0378">Hydrolase</keyword>
<evidence type="ECO:0000256" key="9">
    <source>
        <dbReference type="ARBA" id="ARBA00023679"/>
    </source>
</evidence>
<dbReference type="GO" id="GO:0005829">
    <property type="term" value="C:cytosol"/>
    <property type="evidence" value="ECO:0007669"/>
    <property type="project" value="TreeGrafter"/>
</dbReference>
<dbReference type="PROSITE" id="PS00893">
    <property type="entry name" value="NUDIX_BOX"/>
    <property type="match status" value="1"/>
</dbReference>
<evidence type="ECO:0000259" key="10">
    <source>
        <dbReference type="PROSITE" id="PS51462"/>
    </source>
</evidence>
<evidence type="ECO:0000256" key="5">
    <source>
        <dbReference type="ARBA" id="ARBA00022723"/>
    </source>
</evidence>
<comment type="similarity">
    <text evidence="3">Belongs to the Nudix hydrolase family. NudC subfamily.</text>
</comment>
<sequence>MDSPKLPIHLRITQDPHDRSGHLRTDDGWVEKAWSDESTRVLVVAGNRVEPSGETGVRWRTPAASPDGIRLLLGDTPDGARFAVLTGREEAGETWRDLRGLFPAMLADTTEASFLMHAIGLAEWHRATRFCARCGGRLEPRAAGHELACAEGHLTFPRTDPAVIMLVTTGEPGTDDERCLLGNHTRWPAPNFSTLAGFVEPGESLEDAVRREVAEEVGVRVGQVDYFGNQPWPLPASLMLGFFARAESTEITVDADEIREARWFTRTELAAVAESGEIKLPSGISISRSLVEAWYGSELPGSW</sequence>
<evidence type="ECO:0000256" key="4">
    <source>
        <dbReference type="ARBA" id="ARBA00012381"/>
    </source>
</evidence>
<evidence type="ECO:0000313" key="12">
    <source>
        <dbReference type="Proteomes" id="UP000033772"/>
    </source>
</evidence>
<keyword evidence="8" id="KW-0520">NAD</keyword>
<comment type="catalytic activity">
    <reaction evidence="9">
        <text>a 5'-end NAD(+)-phospho-ribonucleoside in mRNA + H2O = a 5'-end phospho-adenosine-phospho-ribonucleoside in mRNA + beta-nicotinamide D-ribonucleotide + 2 H(+)</text>
        <dbReference type="Rhea" id="RHEA:60876"/>
        <dbReference type="Rhea" id="RHEA-COMP:15698"/>
        <dbReference type="Rhea" id="RHEA-COMP:15719"/>
        <dbReference type="ChEBI" id="CHEBI:14649"/>
        <dbReference type="ChEBI" id="CHEBI:15377"/>
        <dbReference type="ChEBI" id="CHEBI:15378"/>
        <dbReference type="ChEBI" id="CHEBI:144029"/>
        <dbReference type="ChEBI" id="CHEBI:144051"/>
    </reaction>
    <physiologicalReaction direction="left-to-right" evidence="9">
        <dbReference type="Rhea" id="RHEA:60877"/>
    </physiologicalReaction>
</comment>
<gene>
    <name evidence="11" type="ORF">UG56_011295</name>
</gene>
<comment type="cofactor">
    <cofactor evidence="2">
        <name>Zn(2+)</name>
        <dbReference type="ChEBI" id="CHEBI:29105"/>
    </cofactor>
</comment>
<evidence type="ECO:0000256" key="6">
    <source>
        <dbReference type="ARBA" id="ARBA00022801"/>
    </source>
</evidence>
<evidence type="ECO:0000256" key="1">
    <source>
        <dbReference type="ARBA" id="ARBA00001946"/>
    </source>
</evidence>
<dbReference type="PROSITE" id="PS51462">
    <property type="entry name" value="NUDIX"/>
    <property type="match status" value="1"/>
</dbReference>
<dbReference type="OrthoDB" id="9791656at2"/>
<dbReference type="InterPro" id="IPR049734">
    <property type="entry name" value="NudC-like_C"/>
</dbReference>
<keyword evidence="12" id="KW-1185">Reference proteome</keyword>
<dbReference type="Proteomes" id="UP000033772">
    <property type="component" value="Unassembled WGS sequence"/>
</dbReference>
<name>A0A1J4N5L1_9ACTN</name>
<evidence type="ECO:0000256" key="7">
    <source>
        <dbReference type="ARBA" id="ARBA00022842"/>
    </source>
</evidence>
<dbReference type="EC" id="3.6.1.22" evidence="4"/>
<accession>A0A1J4N5L1</accession>
<dbReference type="NCBIfam" id="NF001299">
    <property type="entry name" value="PRK00241.1"/>
    <property type="match status" value="1"/>
</dbReference>
<keyword evidence="7" id="KW-0460">Magnesium</keyword>
<dbReference type="GO" id="GO:0046872">
    <property type="term" value="F:metal ion binding"/>
    <property type="evidence" value="ECO:0007669"/>
    <property type="project" value="UniProtKB-KW"/>
</dbReference>
<organism evidence="11 12">
    <name type="scientific">Nocardioides luteus</name>
    <dbReference type="NCBI Taxonomy" id="1844"/>
    <lineage>
        <taxon>Bacteria</taxon>
        <taxon>Bacillati</taxon>
        <taxon>Actinomycetota</taxon>
        <taxon>Actinomycetes</taxon>
        <taxon>Propionibacteriales</taxon>
        <taxon>Nocardioidaceae</taxon>
        <taxon>Nocardioides</taxon>
    </lineage>
</organism>
<reference evidence="11" key="1">
    <citation type="submission" date="2016-10" db="EMBL/GenBank/DDBJ databases">
        <title>Draft Genome Sequence of Nocardioides luteus Strain BAFB, an Alkane-Degrading Bacterium Isolated from JP-7 Polluted Soil.</title>
        <authorList>
            <person name="Brown L."/>
            <person name="Ruiz O.N."/>
            <person name="Gunasekera T."/>
        </authorList>
    </citation>
    <scope>NUCLEOTIDE SEQUENCE [LARGE SCALE GENOMIC DNA]</scope>
    <source>
        <strain evidence="11">BAFB</strain>
    </source>
</reference>
<protein>
    <recommendedName>
        <fullName evidence="4">NAD(+) diphosphatase</fullName>
        <ecNumber evidence="4">3.6.1.22</ecNumber>
    </recommendedName>
</protein>
<proteinExistence type="inferred from homology"/>
<dbReference type="STRING" id="1844.UG56_011295"/>
<comment type="caution">
    <text evidence="11">The sequence shown here is derived from an EMBL/GenBank/DDBJ whole genome shotgun (WGS) entry which is preliminary data.</text>
</comment>
<dbReference type="EMBL" id="JZDQ02000013">
    <property type="protein sequence ID" value="OIJ26810.1"/>
    <property type="molecule type" value="Genomic_DNA"/>
</dbReference>
<dbReference type="RefSeq" id="WP_045551314.1">
    <property type="nucleotide sequence ID" value="NZ_JZDQ02000013.1"/>
</dbReference>
<dbReference type="CDD" id="cd03429">
    <property type="entry name" value="NUDIX_NADH_pyrophosphatase_Nudt13"/>
    <property type="match status" value="1"/>
</dbReference>